<keyword evidence="3" id="KW-0012">Acyltransferase</keyword>
<dbReference type="PROSITE" id="PS51186">
    <property type="entry name" value="GNAT"/>
    <property type="match status" value="1"/>
</dbReference>
<protein>
    <submittedName>
        <fullName evidence="3">GNAT family N-acetyltransferase</fullName>
        <ecNumber evidence="3">2.3.-.-</ecNumber>
    </submittedName>
</protein>
<dbReference type="Gene3D" id="3.40.630.30">
    <property type="match status" value="1"/>
</dbReference>
<gene>
    <name evidence="3" type="ORF">ACFPRH_08730</name>
</gene>
<keyword evidence="3" id="KW-0808">Transferase</keyword>
<dbReference type="InterPro" id="IPR016181">
    <property type="entry name" value="Acyl_CoA_acyltransferase"/>
</dbReference>
<reference evidence="4" key="1">
    <citation type="journal article" date="2019" name="Int. J. Syst. Evol. Microbiol.">
        <title>The Global Catalogue of Microorganisms (GCM) 10K type strain sequencing project: providing services to taxonomists for standard genome sequencing and annotation.</title>
        <authorList>
            <consortium name="The Broad Institute Genomics Platform"/>
            <consortium name="The Broad Institute Genome Sequencing Center for Infectious Disease"/>
            <person name="Wu L."/>
            <person name="Ma J."/>
        </authorList>
    </citation>
    <scope>NUCLEOTIDE SEQUENCE [LARGE SCALE GENOMIC DNA]</scope>
    <source>
        <strain evidence="4">PCU 266</strain>
    </source>
</reference>
<dbReference type="PANTHER" id="PTHR43441">
    <property type="entry name" value="RIBOSOMAL-PROTEIN-SERINE ACETYLTRANSFERASE"/>
    <property type="match status" value="1"/>
</dbReference>
<keyword evidence="4" id="KW-1185">Reference proteome</keyword>
<dbReference type="EC" id="2.3.-.-" evidence="3"/>
<dbReference type="Proteomes" id="UP001596160">
    <property type="component" value="Unassembled WGS sequence"/>
</dbReference>
<proteinExistence type="predicted"/>
<organism evidence="3 4">
    <name type="scientific">Streptomyces amakusaensis</name>
    <dbReference type="NCBI Taxonomy" id="67271"/>
    <lineage>
        <taxon>Bacteria</taxon>
        <taxon>Bacillati</taxon>
        <taxon>Actinomycetota</taxon>
        <taxon>Actinomycetes</taxon>
        <taxon>Kitasatosporales</taxon>
        <taxon>Streptomycetaceae</taxon>
        <taxon>Streptomyces</taxon>
    </lineage>
</organism>
<evidence type="ECO:0000313" key="4">
    <source>
        <dbReference type="Proteomes" id="UP001596160"/>
    </source>
</evidence>
<feature type="compositionally biased region" description="Basic and acidic residues" evidence="1">
    <location>
        <begin position="30"/>
        <end position="40"/>
    </location>
</feature>
<dbReference type="EMBL" id="JBHSKP010000004">
    <property type="protein sequence ID" value="MFC5151817.1"/>
    <property type="molecule type" value="Genomic_DNA"/>
</dbReference>
<evidence type="ECO:0000259" key="2">
    <source>
        <dbReference type="PROSITE" id="PS51186"/>
    </source>
</evidence>
<name>A0ABW0AIH9_9ACTN</name>
<dbReference type="InterPro" id="IPR051908">
    <property type="entry name" value="Ribosomal_N-acetyltransferase"/>
</dbReference>
<dbReference type="RefSeq" id="WP_344476300.1">
    <property type="nucleotide sequence ID" value="NZ_BAAASB010000006.1"/>
</dbReference>
<comment type="caution">
    <text evidence="3">The sequence shown here is derived from an EMBL/GenBank/DDBJ whole genome shotgun (WGS) entry which is preliminary data.</text>
</comment>
<dbReference type="InterPro" id="IPR000182">
    <property type="entry name" value="GNAT_dom"/>
</dbReference>
<sequence length="163" mass="17839">MDDIITPRLVLHPLTRAEAERLAAGAPDPGEERADGYPDEGDRAGARRFLRVWAEEGDPRPFGAYEIRRRADGRAIGGAGFHRPPDGRGSVTIGYGLIVSARGEGYASEAVRALLELAWKLGVVRVEADTDLDNIGSRRVLEAVGMRQVAEDSELRFYRIEPA</sequence>
<evidence type="ECO:0000313" key="3">
    <source>
        <dbReference type="EMBL" id="MFC5151817.1"/>
    </source>
</evidence>
<evidence type="ECO:0000256" key="1">
    <source>
        <dbReference type="SAM" id="MobiDB-lite"/>
    </source>
</evidence>
<accession>A0ABW0AIH9</accession>
<feature type="region of interest" description="Disordered" evidence="1">
    <location>
        <begin position="20"/>
        <end position="40"/>
    </location>
</feature>
<dbReference type="SUPFAM" id="SSF55729">
    <property type="entry name" value="Acyl-CoA N-acyltransferases (Nat)"/>
    <property type="match status" value="1"/>
</dbReference>
<dbReference type="Pfam" id="PF13302">
    <property type="entry name" value="Acetyltransf_3"/>
    <property type="match status" value="1"/>
</dbReference>
<feature type="domain" description="N-acetyltransferase" evidence="2">
    <location>
        <begin position="9"/>
        <end position="163"/>
    </location>
</feature>
<dbReference type="GO" id="GO:0016746">
    <property type="term" value="F:acyltransferase activity"/>
    <property type="evidence" value="ECO:0007669"/>
    <property type="project" value="UniProtKB-KW"/>
</dbReference>
<dbReference type="PANTHER" id="PTHR43441:SF6">
    <property type="entry name" value="N-ACETYLTRANSFERASE DOMAIN-CONTAINING PROTEIN"/>
    <property type="match status" value="1"/>
</dbReference>
<dbReference type="CDD" id="cd04301">
    <property type="entry name" value="NAT_SF"/>
    <property type="match status" value="1"/>
</dbReference>